<dbReference type="Proteomes" id="UP000502756">
    <property type="component" value="Chromosome"/>
</dbReference>
<dbReference type="Pfam" id="PF11964">
    <property type="entry name" value="SpoIIAA-like"/>
    <property type="match status" value="1"/>
</dbReference>
<dbReference type="AlphaFoldDB" id="A0A6M5Y642"/>
<sequence>MIQPIDLQADNVFAYRIEGEVRASEMRPLVNILETKLQQHKKMRLYAEYVGVEDVSLTAVWEDLKFNFSHLTDFEKAAIVTDRDWIGLSAGLVGLIPGLDVKFFTFAEQEQARQWVKR</sequence>
<dbReference type="RefSeq" id="WP_171739762.1">
    <property type="nucleotide sequence ID" value="NZ_CP053435.1"/>
</dbReference>
<reference evidence="1 2" key="1">
    <citation type="submission" date="2020-05" db="EMBL/GenBank/DDBJ databases">
        <title>Genome sequencing of Spirosoma sp. TS118.</title>
        <authorList>
            <person name="Lee J.-H."/>
            <person name="Jeong S."/>
            <person name="Zhao L."/>
            <person name="Jung J.-H."/>
            <person name="Kim M.-K."/>
            <person name="Lim S."/>
        </authorList>
    </citation>
    <scope>NUCLEOTIDE SEQUENCE [LARGE SCALE GENOMIC DNA]</scope>
    <source>
        <strain evidence="1 2">TS118</strain>
    </source>
</reference>
<organism evidence="1 2">
    <name type="scientific">Spirosoma taeanense</name>
    <dbReference type="NCBI Taxonomy" id="2735870"/>
    <lineage>
        <taxon>Bacteria</taxon>
        <taxon>Pseudomonadati</taxon>
        <taxon>Bacteroidota</taxon>
        <taxon>Cytophagia</taxon>
        <taxon>Cytophagales</taxon>
        <taxon>Cytophagaceae</taxon>
        <taxon>Spirosoma</taxon>
    </lineage>
</organism>
<accession>A0A6M5Y642</accession>
<dbReference type="InterPro" id="IPR021866">
    <property type="entry name" value="SpoIIAA-like"/>
</dbReference>
<dbReference type="Gene3D" id="3.40.50.10600">
    <property type="entry name" value="SpoIIaa-like domains"/>
    <property type="match status" value="1"/>
</dbReference>
<evidence type="ECO:0000313" key="2">
    <source>
        <dbReference type="Proteomes" id="UP000502756"/>
    </source>
</evidence>
<dbReference type="InterPro" id="IPR036513">
    <property type="entry name" value="STAS_dom_sf"/>
</dbReference>
<evidence type="ECO:0000313" key="1">
    <source>
        <dbReference type="EMBL" id="QJW89918.1"/>
    </source>
</evidence>
<gene>
    <name evidence="1" type="ORF">HNV11_11280</name>
</gene>
<dbReference type="EMBL" id="CP053435">
    <property type="protein sequence ID" value="QJW89918.1"/>
    <property type="molecule type" value="Genomic_DNA"/>
</dbReference>
<proteinExistence type="predicted"/>
<dbReference type="InterPro" id="IPR038396">
    <property type="entry name" value="SpoIIAA-like_sf"/>
</dbReference>
<keyword evidence="2" id="KW-1185">Reference proteome</keyword>
<name>A0A6M5Y642_9BACT</name>
<dbReference type="KEGG" id="stae:HNV11_11280"/>
<protein>
    <submittedName>
        <fullName evidence="1">STAS/SEC14 domain-containing protein</fullName>
    </submittedName>
</protein>
<dbReference type="SUPFAM" id="SSF52091">
    <property type="entry name" value="SpoIIaa-like"/>
    <property type="match status" value="1"/>
</dbReference>